<keyword evidence="4 6" id="KW-0472">Membrane</keyword>
<evidence type="ECO:0000313" key="8">
    <source>
        <dbReference type="EMBL" id="PVI02321.1"/>
    </source>
</evidence>
<dbReference type="OrthoDB" id="4525788at2759"/>
<feature type="domain" description="Rhodopsin" evidence="7">
    <location>
        <begin position="44"/>
        <end position="287"/>
    </location>
</feature>
<dbReference type="PANTHER" id="PTHR33048">
    <property type="entry name" value="PTH11-LIKE INTEGRAL MEMBRANE PROTEIN (AFU_ORTHOLOGUE AFUA_5G11245)"/>
    <property type="match status" value="1"/>
</dbReference>
<feature type="transmembrane region" description="Helical" evidence="6">
    <location>
        <begin position="28"/>
        <end position="48"/>
    </location>
</feature>
<dbReference type="Proteomes" id="UP000244855">
    <property type="component" value="Unassembled WGS sequence"/>
</dbReference>
<evidence type="ECO:0000256" key="4">
    <source>
        <dbReference type="ARBA" id="ARBA00023136"/>
    </source>
</evidence>
<dbReference type="InterPro" id="IPR052337">
    <property type="entry name" value="SAT4-like"/>
</dbReference>
<organism evidence="8 9">
    <name type="scientific">Periconia macrospinosa</name>
    <dbReference type="NCBI Taxonomy" id="97972"/>
    <lineage>
        <taxon>Eukaryota</taxon>
        <taxon>Fungi</taxon>
        <taxon>Dikarya</taxon>
        <taxon>Ascomycota</taxon>
        <taxon>Pezizomycotina</taxon>
        <taxon>Dothideomycetes</taxon>
        <taxon>Pleosporomycetidae</taxon>
        <taxon>Pleosporales</taxon>
        <taxon>Massarineae</taxon>
        <taxon>Periconiaceae</taxon>
        <taxon>Periconia</taxon>
    </lineage>
</organism>
<dbReference type="Pfam" id="PF20684">
    <property type="entry name" value="Fung_rhodopsin"/>
    <property type="match status" value="1"/>
</dbReference>
<dbReference type="EMBL" id="KZ805344">
    <property type="protein sequence ID" value="PVI02321.1"/>
    <property type="molecule type" value="Genomic_DNA"/>
</dbReference>
<keyword evidence="3 6" id="KW-1133">Transmembrane helix</keyword>
<evidence type="ECO:0000259" key="7">
    <source>
        <dbReference type="Pfam" id="PF20684"/>
    </source>
</evidence>
<evidence type="ECO:0000256" key="6">
    <source>
        <dbReference type="SAM" id="Phobius"/>
    </source>
</evidence>
<accession>A0A2V1DVX6</accession>
<keyword evidence="2 6" id="KW-0812">Transmembrane</keyword>
<feature type="non-terminal residue" evidence="8">
    <location>
        <position position="304"/>
    </location>
</feature>
<proteinExistence type="inferred from homology"/>
<feature type="transmembrane region" description="Helical" evidence="6">
    <location>
        <begin position="223"/>
        <end position="245"/>
    </location>
</feature>
<gene>
    <name evidence="8" type="ORF">DM02DRAFT_488688</name>
</gene>
<feature type="transmembrane region" description="Helical" evidence="6">
    <location>
        <begin position="189"/>
        <end position="211"/>
    </location>
</feature>
<comment type="subcellular location">
    <subcellularLocation>
        <location evidence="1">Membrane</location>
        <topology evidence="1">Multi-pass membrane protein</topology>
    </subcellularLocation>
</comment>
<feature type="transmembrane region" description="Helical" evidence="6">
    <location>
        <begin position="110"/>
        <end position="130"/>
    </location>
</feature>
<name>A0A2V1DVX6_9PLEO</name>
<dbReference type="GO" id="GO:0016020">
    <property type="term" value="C:membrane"/>
    <property type="evidence" value="ECO:0007669"/>
    <property type="project" value="UniProtKB-SubCell"/>
</dbReference>
<dbReference type="InterPro" id="IPR049326">
    <property type="entry name" value="Rhodopsin_dom_fungi"/>
</dbReference>
<sequence length="304" mass="34196">MRNIPPEVILSWPNPNYIDPETRGNSSIIINLVFISLAVITVLLRLYTRIFIKRWFGNDDFLIVLALIFTIGLTIVVMLANKRLGWDRHIYDIPLTSIAANLKVAMAAKILFVAASTFTRLSILFFYYRLVNDSSEKIFRWIVHFNVALNMAMFVAFTCVGLFQCIPISNYWKFAPPKGSCVDEGKATFSIGVITCVADLLCTVLPISLVARLELPLRQRVAVIILFGLGFIVTIAGIVRTWYVYKSLIAEYDQTWYAYPLWIAAAVEIDLGIICASGPVLRPLLARLPPVVSSVLSSRFKHKS</sequence>
<evidence type="ECO:0000256" key="5">
    <source>
        <dbReference type="ARBA" id="ARBA00038359"/>
    </source>
</evidence>
<dbReference type="STRING" id="97972.A0A2V1DVX6"/>
<evidence type="ECO:0000256" key="3">
    <source>
        <dbReference type="ARBA" id="ARBA00022989"/>
    </source>
</evidence>
<feature type="transmembrane region" description="Helical" evidence="6">
    <location>
        <begin position="60"/>
        <end position="80"/>
    </location>
</feature>
<feature type="transmembrane region" description="Helical" evidence="6">
    <location>
        <begin position="142"/>
        <end position="169"/>
    </location>
</feature>
<feature type="transmembrane region" description="Helical" evidence="6">
    <location>
        <begin position="257"/>
        <end position="281"/>
    </location>
</feature>
<keyword evidence="9" id="KW-1185">Reference proteome</keyword>
<reference evidence="8 9" key="1">
    <citation type="journal article" date="2018" name="Sci. Rep.">
        <title>Comparative genomics provides insights into the lifestyle and reveals functional heterogeneity of dark septate endophytic fungi.</title>
        <authorList>
            <person name="Knapp D.G."/>
            <person name="Nemeth J.B."/>
            <person name="Barry K."/>
            <person name="Hainaut M."/>
            <person name="Henrissat B."/>
            <person name="Johnson J."/>
            <person name="Kuo A."/>
            <person name="Lim J.H.P."/>
            <person name="Lipzen A."/>
            <person name="Nolan M."/>
            <person name="Ohm R.A."/>
            <person name="Tamas L."/>
            <person name="Grigoriev I.V."/>
            <person name="Spatafora J.W."/>
            <person name="Nagy L.G."/>
            <person name="Kovacs G.M."/>
        </authorList>
    </citation>
    <scope>NUCLEOTIDE SEQUENCE [LARGE SCALE GENOMIC DNA]</scope>
    <source>
        <strain evidence="8 9">DSE2036</strain>
    </source>
</reference>
<evidence type="ECO:0000313" key="9">
    <source>
        <dbReference type="Proteomes" id="UP000244855"/>
    </source>
</evidence>
<protein>
    <recommendedName>
        <fullName evidence="7">Rhodopsin domain-containing protein</fullName>
    </recommendedName>
</protein>
<dbReference type="PANTHER" id="PTHR33048:SF129">
    <property type="entry name" value="INTEGRAL MEMBRANE PROTEIN-RELATED"/>
    <property type="match status" value="1"/>
</dbReference>
<dbReference type="AlphaFoldDB" id="A0A2V1DVX6"/>
<evidence type="ECO:0000256" key="1">
    <source>
        <dbReference type="ARBA" id="ARBA00004141"/>
    </source>
</evidence>
<evidence type="ECO:0000256" key="2">
    <source>
        <dbReference type="ARBA" id="ARBA00022692"/>
    </source>
</evidence>
<comment type="similarity">
    <text evidence="5">Belongs to the SAT4 family.</text>
</comment>